<dbReference type="EMBL" id="JAESIY010000002">
    <property type="protein sequence ID" value="MBL3655382.1"/>
    <property type="molecule type" value="Genomic_DNA"/>
</dbReference>
<reference evidence="1" key="1">
    <citation type="submission" date="2021-01" db="EMBL/GenBank/DDBJ databases">
        <title>Fulvivirga kasyanovii gen. nov., sp nov., a novel member of the phylum Bacteroidetes isolated from seawater in a mussel farm.</title>
        <authorList>
            <person name="Zhao L.-H."/>
            <person name="Wang Z.-J."/>
        </authorList>
    </citation>
    <scope>NUCLEOTIDE SEQUENCE</scope>
    <source>
        <strain evidence="1">2943</strain>
    </source>
</reference>
<dbReference type="Proteomes" id="UP000659388">
    <property type="component" value="Unassembled WGS sequence"/>
</dbReference>
<evidence type="ECO:0000313" key="2">
    <source>
        <dbReference type="Proteomes" id="UP000659388"/>
    </source>
</evidence>
<dbReference type="InterPro" id="IPR010866">
    <property type="entry name" value="A-2_8-polyST"/>
</dbReference>
<comment type="caution">
    <text evidence="1">The sequence shown here is derived from an EMBL/GenBank/DDBJ whole genome shotgun (WGS) entry which is preliminary data.</text>
</comment>
<dbReference type="RefSeq" id="WP_202243059.1">
    <property type="nucleotide sequence ID" value="NZ_JAESIY010000002.1"/>
</dbReference>
<evidence type="ECO:0000313" key="1">
    <source>
        <dbReference type="EMBL" id="MBL3655382.1"/>
    </source>
</evidence>
<dbReference type="AlphaFoldDB" id="A0A937F303"/>
<accession>A0A937F303</accession>
<dbReference type="Pfam" id="PF07388">
    <property type="entry name" value="A-2_8-polyST"/>
    <property type="match status" value="1"/>
</dbReference>
<protein>
    <submittedName>
        <fullName evidence="1">Uncharacterized protein</fullName>
    </submittedName>
</protein>
<organism evidence="1 2">
    <name type="scientific">Fulvivirga sediminis</name>
    <dbReference type="NCBI Taxonomy" id="2803949"/>
    <lineage>
        <taxon>Bacteria</taxon>
        <taxon>Pseudomonadati</taxon>
        <taxon>Bacteroidota</taxon>
        <taxon>Cytophagia</taxon>
        <taxon>Cytophagales</taxon>
        <taxon>Fulvivirgaceae</taxon>
        <taxon>Fulvivirga</taxon>
    </lineage>
</organism>
<sequence length="395" mass="46216">MKKNKILVVWPTHREDWILPFKELSNDFEFIFLAGVSKNEEVRNYTESFAQSVYWSKYTSAAHLLNELNLDKIIFMSVDSGLNMALNMVAKSRGVITYILQHGIYTNYRDYRNREKIWRKQQTTASIKSYKASIGFSSLSWIKKSLHGSLKLNFIFIFLYVKGSQLIGPYWAAKHLSFEGKRPDYYLCFSPFNAVIHKETDRIDESRIYYVGSTELAKYLVKEKLLHMGKYYLHIDQAFADNSFGEETVSRENMINFYLKINEYCLSQNSKLLIKLHPESYGSEWLPIHENITYLRKVDNLNSYIQSAEGCFGFYSTMVIPAVYWRPTVLFSIYYSGLQEALSDFEHVQIMSFSNFNIPDISFAREVQKAEEIERKFFYQSGRSSVELLTDILNG</sequence>
<keyword evidence="2" id="KW-1185">Reference proteome</keyword>
<proteinExistence type="predicted"/>
<gene>
    <name evidence="1" type="ORF">JL102_04520</name>
</gene>
<name>A0A937F303_9BACT</name>